<evidence type="ECO:0000256" key="1">
    <source>
        <dbReference type="ARBA" id="ARBA00007532"/>
    </source>
</evidence>
<dbReference type="GO" id="GO:0004148">
    <property type="term" value="F:dihydrolipoyl dehydrogenase (NADH) activity"/>
    <property type="evidence" value="ECO:0007669"/>
    <property type="project" value="UniProtKB-EC"/>
</dbReference>
<evidence type="ECO:0000256" key="13">
    <source>
        <dbReference type="RuleBase" id="RU003692"/>
    </source>
</evidence>
<feature type="binding site" evidence="11">
    <location>
        <position position="197"/>
    </location>
    <ligand>
        <name>NAD(+)</name>
        <dbReference type="ChEBI" id="CHEBI:57540"/>
    </ligand>
</feature>
<keyword evidence="3 13" id="KW-0285">Flavoprotein</keyword>
<evidence type="ECO:0000256" key="10">
    <source>
        <dbReference type="PIRSR" id="PIRSR000350-2"/>
    </source>
</evidence>
<comment type="caution">
    <text evidence="16">The sequence shown here is derived from an EMBL/GenBank/DDBJ whole genome shotgun (WGS) entry which is preliminary data.</text>
</comment>
<feature type="binding site" evidence="11">
    <location>
        <position position="298"/>
    </location>
    <ligand>
        <name>FAD</name>
        <dbReference type="ChEBI" id="CHEBI:57692"/>
    </ligand>
</feature>
<dbReference type="InterPro" id="IPR023753">
    <property type="entry name" value="FAD/NAD-binding_dom"/>
</dbReference>
<evidence type="ECO:0000259" key="15">
    <source>
        <dbReference type="Pfam" id="PF07992"/>
    </source>
</evidence>
<dbReference type="PANTHER" id="PTHR22912">
    <property type="entry name" value="DISULFIDE OXIDOREDUCTASE"/>
    <property type="match status" value="1"/>
</dbReference>
<dbReference type="GO" id="GO:0006103">
    <property type="term" value="P:2-oxoglutarate metabolic process"/>
    <property type="evidence" value="ECO:0007669"/>
    <property type="project" value="TreeGrafter"/>
</dbReference>
<evidence type="ECO:0000256" key="7">
    <source>
        <dbReference type="ARBA" id="ARBA00023157"/>
    </source>
</evidence>
<evidence type="ECO:0000259" key="14">
    <source>
        <dbReference type="Pfam" id="PF02852"/>
    </source>
</evidence>
<feature type="binding site" evidence="11">
    <location>
        <begin position="137"/>
        <end position="139"/>
    </location>
    <ligand>
        <name>FAD</name>
        <dbReference type="ChEBI" id="CHEBI:57692"/>
    </ligand>
</feature>
<dbReference type="EC" id="1.8.1.4" evidence="2 13"/>
<feature type="binding site" evidence="11">
    <location>
        <begin position="174"/>
        <end position="181"/>
    </location>
    <ligand>
        <name>NAD(+)</name>
        <dbReference type="ChEBI" id="CHEBI:57540"/>
    </ligand>
</feature>
<dbReference type="SUPFAM" id="SSF51905">
    <property type="entry name" value="FAD/NAD(P)-binding domain"/>
    <property type="match status" value="1"/>
</dbReference>
<evidence type="ECO:0000256" key="3">
    <source>
        <dbReference type="ARBA" id="ARBA00022630"/>
    </source>
</evidence>
<dbReference type="SUPFAM" id="SSF55424">
    <property type="entry name" value="FAD/NAD-linked reductases, dimerisation (C-terminal) domain"/>
    <property type="match status" value="1"/>
</dbReference>
<sequence>MKFFDAVILGAGPGGYVAAIRLAQLGKKVCVVEKDQVGGVCLNVGCIPTKALLEVTSIIEKVETFKGKGIWVDGFRFEPERMREWKKSVVTRLVKGVEYLFKQNGVELLRGYGELLNERQVKVNGEVIEADSIILATGSSPKTIPGFDFDGVKVLDSTSALEISEIPKHLLIVGAGVIGVEMATIYRRLGSEVTVVEILPQILTGFDTETVSVLRRNLERKGIKFHLNSKLIKEDGKLFVVKGEEKISIEPDKILIATGRKPNTEAFVKAGVELDERGFVKVDEDFSTNLKGVYAIGDIVPGPQLAHKASKEGVMVAEIIASGKPSHRAKFIPSVVYGDPEIVKVGYTEEELKEKGINYKVGKFPFQANGRALTQENVQGFVKILGDERDNVLGFHIVGPHASEFAGIGALVLENGLKVEDIAKVIFPHPTLSEAIMECAENYYKKAIHIINR</sequence>
<protein>
    <recommendedName>
        <fullName evidence="2 13">Dihydrolipoyl dehydrogenase</fullName>
        <ecNumber evidence="2 13">1.8.1.4</ecNumber>
    </recommendedName>
</protein>
<comment type="cofactor">
    <cofactor evidence="11 13">
        <name>FAD</name>
        <dbReference type="ChEBI" id="CHEBI:57692"/>
    </cofactor>
    <text evidence="11 13">Binds 1 FAD per subunit.</text>
</comment>
<keyword evidence="4 11" id="KW-0274">FAD</keyword>
<dbReference type="Gene3D" id="3.50.50.60">
    <property type="entry name" value="FAD/NAD(P)-binding domain"/>
    <property type="match status" value="2"/>
</dbReference>
<feature type="binding site" evidence="11">
    <location>
        <position position="259"/>
    </location>
    <ligand>
        <name>NAD(+)</name>
        <dbReference type="ChEBI" id="CHEBI:57540"/>
    </ligand>
</feature>
<feature type="active site" description="Proton acceptor" evidence="10">
    <location>
        <position position="429"/>
    </location>
</feature>
<feature type="binding site" evidence="11">
    <location>
        <position position="50"/>
    </location>
    <ligand>
        <name>FAD</name>
        <dbReference type="ChEBI" id="CHEBI:57692"/>
    </ligand>
</feature>
<dbReference type="EMBL" id="DTGD01000137">
    <property type="protein sequence ID" value="HGB35986.1"/>
    <property type="molecule type" value="Genomic_DNA"/>
</dbReference>
<feature type="disulfide bond" description="Redox-active" evidence="12">
    <location>
        <begin position="41"/>
        <end position="46"/>
    </location>
</feature>
<dbReference type="InterPro" id="IPR001100">
    <property type="entry name" value="Pyr_nuc-diS_OxRdtase"/>
</dbReference>
<reference evidence="16" key="1">
    <citation type="journal article" date="2020" name="mSystems">
        <title>Genome- and Community-Level Interaction Insights into Carbon Utilization and Element Cycling Functions of Hydrothermarchaeota in Hydrothermal Sediment.</title>
        <authorList>
            <person name="Zhou Z."/>
            <person name="Liu Y."/>
            <person name="Xu W."/>
            <person name="Pan J."/>
            <person name="Luo Z.H."/>
            <person name="Li M."/>
        </authorList>
    </citation>
    <scope>NUCLEOTIDE SEQUENCE [LARGE SCALE GENOMIC DNA]</scope>
    <source>
        <strain evidence="16">SpSt-754</strain>
    </source>
</reference>
<dbReference type="PANTHER" id="PTHR22912:SF151">
    <property type="entry name" value="DIHYDROLIPOYL DEHYDROGENASE, MITOCHONDRIAL"/>
    <property type="match status" value="1"/>
</dbReference>
<evidence type="ECO:0000256" key="2">
    <source>
        <dbReference type="ARBA" id="ARBA00012608"/>
    </source>
</evidence>
<dbReference type="PROSITE" id="PS00076">
    <property type="entry name" value="PYRIDINE_REDOX_1"/>
    <property type="match status" value="1"/>
</dbReference>
<dbReference type="InterPro" id="IPR036188">
    <property type="entry name" value="FAD/NAD-bd_sf"/>
</dbReference>
<feature type="domain" description="FAD/NAD(P)-binding" evidence="15">
    <location>
        <begin position="5"/>
        <end position="313"/>
    </location>
</feature>
<dbReference type="PIRSF" id="PIRSF000350">
    <property type="entry name" value="Mercury_reductase_MerA"/>
    <property type="match status" value="1"/>
</dbReference>
<keyword evidence="5 13" id="KW-0560">Oxidoreductase</keyword>
<dbReference type="InterPro" id="IPR012999">
    <property type="entry name" value="Pyr_OxRdtase_I_AS"/>
</dbReference>
<name>A0A7V3KNH6_UNCW3</name>
<dbReference type="InterPro" id="IPR016156">
    <property type="entry name" value="FAD/NAD-linked_Rdtase_dimer_sf"/>
</dbReference>
<keyword evidence="7" id="KW-1015">Disulfide bond</keyword>
<proteinExistence type="inferred from homology"/>
<organism evidence="16">
    <name type="scientific">candidate division WOR-3 bacterium</name>
    <dbReference type="NCBI Taxonomy" id="2052148"/>
    <lineage>
        <taxon>Bacteria</taxon>
        <taxon>Bacteria division WOR-3</taxon>
    </lineage>
</organism>
<evidence type="ECO:0000256" key="9">
    <source>
        <dbReference type="ARBA" id="ARBA00049187"/>
    </source>
</evidence>
<gene>
    <name evidence="16" type="primary">lpdA</name>
    <name evidence="16" type="ORF">ENV38_03680</name>
</gene>
<accession>A0A7V3KNH6</accession>
<comment type="catalytic activity">
    <reaction evidence="9 13">
        <text>N(6)-[(R)-dihydrolipoyl]-L-lysyl-[protein] + NAD(+) = N(6)-[(R)-lipoyl]-L-lysyl-[protein] + NADH + H(+)</text>
        <dbReference type="Rhea" id="RHEA:15045"/>
        <dbReference type="Rhea" id="RHEA-COMP:10474"/>
        <dbReference type="Rhea" id="RHEA-COMP:10475"/>
        <dbReference type="ChEBI" id="CHEBI:15378"/>
        <dbReference type="ChEBI" id="CHEBI:57540"/>
        <dbReference type="ChEBI" id="CHEBI:57945"/>
        <dbReference type="ChEBI" id="CHEBI:83099"/>
        <dbReference type="ChEBI" id="CHEBI:83100"/>
        <dbReference type="EC" id="1.8.1.4"/>
    </reaction>
</comment>
<comment type="miscellaneous">
    <text evidence="13">The active site is a redox-active disulfide bond.</text>
</comment>
<keyword evidence="6 11" id="KW-0520">NAD</keyword>
<evidence type="ECO:0000256" key="12">
    <source>
        <dbReference type="PIRSR" id="PIRSR000350-4"/>
    </source>
</evidence>
<evidence type="ECO:0000256" key="4">
    <source>
        <dbReference type="ARBA" id="ARBA00022827"/>
    </source>
</evidence>
<dbReference type="GO" id="GO:0005737">
    <property type="term" value="C:cytoplasm"/>
    <property type="evidence" value="ECO:0007669"/>
    <property type="project" value="UniProtKB-ARBA"/>
</dbReference>
<evidence type="ECO:0000256" key="8">
    <source>
        <dbReference type="ARBA" id="ARBA00023284"/>
    </source>
</evidence>
<comment type="similarity">
    <text evidence="1 13">Belongs to the class-I pyridine nucleotide-disulfide oxidoreductase family.</text>
</comment>
<keyword evidence="8 13" id="KW-0676">Redox-active center</keyword>
<feature type="binding site" evidence="11">
    <location>
        <position position="113"/>
    </location>
    <ligand>
        <name>FAD</name>
        <dbReference type="ChEBI" id="CHEBI:57692"/>
    </ligand>
</feature>
<dbReference type="FunFam" id="3.30.390.30:FF:000001">
    <property type="entry name" value="Dihydrolipoyl dehydrogenase"/>
    <property type="match status" value="1"/>
</dbReference>
<keyword evidence="11" id="KW-0547">Nucleotide-binding</keyword>
<dbReference type="AlphaFoldDB" id="A0A7V3KNH6"/>
<dbReference type="Pfam" id="PF07992">
    <property type="entry name" value="Pyr_redox_2"/>
    <property type="match status" value="1"/>
</dbReference>
<evidence type="ECO:0000256" key="11">
    <source>
        <dbReference type="PIRSR" id="PIRSR000350-3"/>
    </source>
</evidence>
<dbReference type="InterPro" id="IPR006258">
    <property type="entry name" value="Lipoamide_DH"/>
</dbReference>
<evidence type="ECO:0000256" key="6">
    <source>
        <dbReference type="ARBA" id="ARBA00023027"/>
    </source>
</evidence>
<dbReference type="InterPro" id="IPR050151">
    <property type="entry name" value="Class-I_Pyr_Nuc-Dis_Oxidored"/>
</dbReference>
<dbReference type="PRINTS" id="PR00368">
    <property type="entry name" value="FADPNR"/>
</dbReference>
<evidence type="ECO:0000313" key="16">
    <source>
        <dbReference type="EMBL" id="HGB35986.1"/>
    </source>
</evidence>
<dbReference type="Pfam" id="PF02852">
    <property type="entry name" value="Pyr_redox_dim"/>
    <property type="match status" value="1"/>
</dbReference>
<dbReference type="GO" id="GO:0050660">
    <property type="term" value="F:flavin adenine dinucleotide binding"/>
    <property type="evidence" value="ECO:0007669"/>
    <property type="project" value="InterPro"/>
</dbReference>
<dbReference type="InterPro" id="IPR004099">
    <property type="entry name" value="Pyr_nucl-diS_OxRdtase_dimer"/>
</dbReference>
<dbReference type="Gene3D" id="3.30.390.30">
    <property type="match status" value="1"/>
</dbReference>
<dbReference type="PRINTS" id="PR00411">
    <property type="entry name" value="PNDRDTASEI"/>
</dbReference>
<dbReference type="NCBIfam" id="TIGR01350">
    <property type="entry name" value="lipoamide_DH"/>
    <property type="match status" value="1"/>
</dbReference>
<feature type="domain" description="Pyridine nucleotide-disulphide oxidoreductase dimerisation" evidence="14">
    <location>
        <begin position="332"/>
        <end position="438"/>
    </location>
</feature>
<evidence type="ECO:0000256" key="5">
    <source>
        <dbReference type="ARBA" id="ARBA00023002"/>
    </source>
</evidence>